<feature type="transmembrane region" description="Helical" evidence="7">
    <location>
        <begin position="505"/>
        <end position="525"/>
    </location>
</feature>
<keyword evidence="3 6" id="KW-0812">Transmembrane</keyword>
<dbReference type="GO" id="GO:0003954">
    <property type="term" value="F:NADH dehydrogenase activity"/>
    <property type="evidence" value="ECO:0007669"/>
    <property type="project" value="TreeGrafter"/>
</dbReference>
<dbReference type="Pfam" id="PF00662">
    <property type="entry name" value="Proton_antipo_N"/>
    <property type="match status" value="1"/>
</dbReference>
<dbReference type="InterPro" id="IPR001750">
    <property type="entry name" value="ND/Mrp_TM"/>
</dbReference>
<dbReference type="PANTHER" id="PTHR42829">
    <property type="entry name" value="NADH-UBIQUINONE OXIDOREDUCTASE CHAIN 5"/>
    <property type="match status" value="1"/>
</dbReference>
<dbReference type="PANTHER" id="PTHR42829:SF2">
    <property type="entry name" value="NADH-UBIQUINONE OXIDOREDUCTASE CHAIN 5"/>
    <property type="match status" value="1"/>
</dbReference>
<gene>
    <name evidence="10" type="ORF">DQX05_08525</name>
</gene>
<feature type="transmembrane region" description="Helical" evidence="7">
    <location>
        <begin position="117"/>
        <end position="136"/>
    </location>
</feature>
<dbReference type="AlphaFoldDB" id="A0A3A3GLT2"/>
<dbReference type="GO" id="GO:0042773">
    <property type="term" value="P:ATP synthesis coupled electron transport"/>
    <property type="evidence" value="ECO:0007669"/>
    <property type="project" value="InterPro"/>
</dbReference>
<proteinExistence type="inferred from homology"/>
<feature type="transmembrane region" description="Helical" evidence="7">
    <location>
        <begin position="317"/>
        <end position="343"/>
    </location>
</feature>
<feature type="transmembrane region" description="Helical" evidence="7">
    <location>
        <begin position="608"/>
        <end position="627"/>
    </location>
</feature>
<evidence type="ECO:0000313" key="11">
    <source>
        <dbReference type="Proteomes" id="UP000266177"/>
    </source>
</evidence>
<evidence type="ECO:0000256" key="7">
    <source>
        <dbReference type="SAM" id="Phobius"/>
    </source>
</evidence>
<sequence>MESVLSQYAWMIPVIPLLAFLVLTAFGRQMKGAAVMLGVFSSFAACALSVLILWERMTGAPDDYTRSFEWFRIGDIRLEFGFDITNLNALMLVIVTLVSTLVNVYSKAYMEGDERQTVFYAYIALFTSAMLGLVLSPNLIQLYIFWELVGVCSFLLIGFWYERPAARAAAKKAFIVTRIGDVGLLVAILILFWHMPNHVLDFTMISNVFANADSMAQNGISTGLGTWIAALIFLGAIGKSGQFPLHTWLPDAMEGPTPISALIHAATMVAAGVYLVARTFDIFSVSPTAMMIVAGVGGFTAIFAASIAAAQRDMKRILAYSTVSQLGYMMMALGLGAVTAGIFHLFTHAFFKALLFLGAGSVIHAIHTQDIFRMGGLGNRMKVTAWTFAIGALALSGIPPLSGFWSKDAILAAAWEQNMLLFIVGAVTVFITAFYMARLFFLVFTGSPAAGSDAENVRESSASMTFPLVVLAVLAAVAGFVHTPFSGAFGMWLNGDDPGSSVHAAAMIISVLAGVLGIGWGYMWYGPRGSRRGGSREASNPFYRLVANKYYIDELYQLIFVRSLAGLGRVLQAFDKWIVAGIVRIVSGAAVGIGKTSTRLQNGQLQTYGLMSLFGFAALIVFILALGRRFW</sequence>
<dbReference type="PRINTS" id="PR01434">
    <property type="entry name" value="NADHDHGNASE5"/>
</dbReference>
<dbReference type="GO" id="GO:0015990">
    <property type="term" value="P:electron transport coupled proton transport"/>
    <property type="evidence" value="ECO:0007669"/>
    <property type="project" value="TreeGrafter"/>
</dbReference>
<keyword evidence="10" id="KW-0560">Oxidoreductase</keyword>
<protein>
    <submittedName>
        <fullName evidence="10">NADH-quinone oxidoreductase subunit L</fullName>
        <ecNumber evidence="10">1.6.5.3</ecNumber>
    </submittedName>
</protein>
<dbReference type="NCBIfam" id="NF005141">
    <property type="entry name" value="PRK06590.1"/>
    <property type="match status" value="1"/>
</dbReference>
<evidence type="ECO:0000313" key="10">
    <source>
        <dbReference type="EMBL" id="RJG24879.1"/>
    </source>
</evidence>
<feature type="transmembrane region" description="Helical" evidence="7">
    <location>
        <begin position="577"/>
        <end position="596"/>
    </location>
</feature>
<dbReference type="NCBIfam" id="TIGR01974">
    <property type="entry name" value="NDH_I_L"/>
    <property type="match status" value="1"/>
</dbReference>
<dbReference type="GO" id="GO:0008137">
    <property type="term" value="F:NADH dehydrogenase (ubiquinone) activity"/>
    <property type="evidence" value="ECO:0007669"/>
    <property type="project" value="InterPro"/>
</dbReference>
<feature type="transmembrane region" description="Helical" evidence="7">
    <location>
        <begin position="142"/>
        <end position="161"/>
    </location>
</feature>
<feature type="transmembrane region" description="Helical" evidence="7">
    <location>
        <begin position="420"/>
        <end position="444"/>
    </location>
</feature>
<name>A0A3A3GLT2_PANTH</name>
<dbReference type="EMBL" id="QYZD01000005">
    <property type="protein sequence ID" value="RJG24879.1"/>
    <property type="molecule type" value="Genomic_DNA"/>
</dbReference>
<evidence type="ECO:0000259" key="8">
    <source>
        <dbReference type="Pfam" id="PF00361"/>
    </source>
</evidence>
<dbReference type="RefSeq" id="WP_119792655.1">
    <property type="nucleotide sequence ID" value="NZ_QYZD01000005.1"/>
</dbReference>
<dbReference type="OrthoDB" id="9807568at2"/>
<dbReference type="InterPro" id="IPR003945">
    <property type="entry name" value="NU5C-like"/>
</dbReference>
<feature type="transmembrane region" description="Helical" evidence="7">
    <location>
        <begin position="349"/>
        <end position="366"/>
    </location>
</feature>
<dbReference type="Pfam" id="PF00361">
    <property type="entry name" value="Proton_antipo_M"/>
    <property type="match status" value="1"/>
</dbReference>
<evidence type="ECO:0000256" key="1">
    <source>
        <dbReference type="ARBA" id="ARBA00004651"/>
    </source>
</evidence>
<feature type="transmembrane region" description="Helical" evidence="7">
    <location>
        <begin position="173"/>
        <end position="195"/>
    </location>
</feature>
<dbReference type="EC" id="1.6.5.3" evidence="10"/>
<evidence type="ECO:0000259" key="9">
    <source>
        <dbReference type="Pfam" id="PF00662"/>
    </source>
</evidence>
<dbReference type="InterPro" id="IPR018393">
    <property type="entry name" value="NADHpl_OxRdtase_5_subgr"/>
</dbReference>
<evidence type="ECO:0000256" key="6">
    <source>
        <dbReference type="RuleBase" id="RU000320"/>
    </source>
</evidence>
<dbReference type="InterPro" id="IPR001516">
    <property type="entry name" value="Proton_antipo_N"/>
</dbReference>
<comment type="similarity">
    <text evidence="2">Belongs to the CPA3 antiporters (TC 2.A.63) subunit A family.</text>
</comment>
<evidence type="ECO:0000256" key="2">
    <source>
        <dbReference type="ARBA" id="ARBA00008483"/>
    </source>
</evidence>
<feature type="transmembrane region" description="Helical" evidence="7">
    <location>
        <begin position="6"/>
        <end position="26"/>
    </location>
</feature>
<feature type="transmembrane region" description="Helical" evidence="7">
    <location>
        <begin position="33"/>
        <end position="54"/>
    </location>
</feature>
<evidence type="ECO:0000256" key="4">
    <source>
        <dbReference type="ARBA" id="ARBA00022989"/>
    </source>
</evidence>
<feature type="domain" description="NADH:quinone oxidoreductase/Mrp antiporter transmembrane" evidence="8">
    <location>
        <begin position="136"/>
        <end position="432"/>
    </location>
</feature>
<feature type="transmembrane region" description="Helical" evidence="7">
    <location>
        <begin position="386"/>
        <end position="405"/>
    </location>
</feature>
<feature type="transmembrane region" description="Helical" evidence="7">
    <location>
        <begin position="289"/>
        <end position="310"/>
    </location>
</feature>
<keyword evidence="4 7" id="KW-1133">Transmembrane helix</keyword>
<evidence type="ECO:0000256" key="3">
    <source>
        <dbReference type="ARBA" id="ARBA00022692"/>
    </source>
</evidence>
<feature type="transmembrane region" description="Helical" evidence="7">
    <location>
        <begin position="465"/>
        <end position="485"/>
    </location>
</feature>
<dbReference type="Proteomes" id="UP000266177">
    <property type="component" value="Unassembled WGS sequence"/>
</dbReference>
<comment type="caution">
    <text evidence="10">The sequence shown here is derived from an EMBL/GenBank/DDBJ whole genome shotgun (WGS) entry which is preliminary data.</text>
</comment>
<dbReference type="PRINTS" id="PR01435">
    <property type="entry name" value="NPOXDRDTASE5"/>
</dbReference>
<feature type="transmembrane region" description="Helical" evidence="7">
    <location>
        <begin position="215"/>
        <end position="238"/>
    </location>
</feature>
<evidence type="ECO:0000256" key="5">
    <source>
        <dbReference type="ARBA" id="ARBA00023136"/>
    </source>
</evidence>
<feature type="domain" description="NADH-Ubiquinone oxidoreductase (complex I) chain 5 N-terminal" evidence="9">
    <location>
        <begin position="70"/>
        <end position="120"/>
    </location>
</feature>
<dbReference type="Gene3D" id="1.20.5.2700">
    <property type="match status" value="1"/>
</dbReference>
<keyword evidence="5 7" id="KW-0472">Membrane</keyword>
<dbReference type="GO" id="GO:0005886">
    <property type="term" value="C:plasma membrane"/>
    <property type="evidence" value="ECO:0007669"/>
    <property type="project" value="UniProtKB-SubCell"/>
</dbReference>
<reference evidence="10 11" key="1">
    <citation type="submission" date="2018-09" db="EMBL/GenBank/DDBJ databases">
        <title>Paenibacillus SK2017-BO5.</title>
        <authorList>
            <person name="Piskunova J.V."/>
            <person name="Dubiley S.A."/>
            <person name="Severinov K.V."/>
        </authorList>
    </citation>
    <scope>NUCLEOTIDE SEQUENCE [LARGE SCALE GENOMIC DNA]</scope>
    <source>
        <strain evidence="10 11">BO5</strain>
    </source>
</reference>
<feature type="transmembrane region" description="Helical" evidence="7">
    <location>
        <begin position="259"/>
        <end position="277"/>
    </location>
</feature>
<organism evidence="10 11">
    <name type="scientific">Paenibacillus thiaminolyticus</name>
    <name type="common">Bacillus thiaminolyticus</name>
    <dbReference type="NCBI Taxonomy" id="49283"/>
    <lineage>
        <taxon>Bacteria</taxon>
        <taxon>Bacillati</taxon>
        <taxon>Bacillota</taxon>
        <taxon>Bacilli</taxon>
        <taxon>Bacillales</taxon>
        <taxon>Paenibacillaceae</taxon>
        <taxon>Paenibacillus</taxon>
    </lineage>
</organism>
<accession>A0A3A3GLT2</accession>
<feature type="transmembrane region" description="Helical" evidence="7">
    <location>
        <begin position="87"/>
        <end position="105"/>
    </location>
</feature>
<comment type="subcellular location">
    <subcellularLocation>
        <location evidence="1">Cell membrane</location>
        <topology evidence="1">Multi-pass membrane protein</topology>
    </subcellularLocation>
    <subcellularLocation>
        <location evidence="6">Membrane</location>
        <topology evidence="6">Multi-pass membrane protein</topology>
    </subcellularLocation>
</comment>